<comment type="subcellular location">
    <subcellularLocation>
        <location evidence="1">Membrane</location>
        <topology evidence="1">Multi-pass membrane protein</topology>
    </subcellularLocation>
</comment>
<evidence type="ECO:0000256" key="1">
    <source>
        <dbReference type="ARBA" id="ARBA00004141"/>
    </source>
</evidence>
<dbReference type="Pfam" id="PF03073">
    <property type="entry name" value="TspO_MBR"/>
    <property type="match status" value="1"/>
</dbReference>
<dbReference type="PIRSF" id="PIRSF005859">
    <property type="entry name" value="PBR"/>
    <property type="match status" value="1"/>
</dbReference>
<evidence type="ECO:0000313" key="8">
    <source>
        <dbReference type="Proteomes" id="UP001485043"/>
    </source>
</evidence>
<name>A0AAW1TG20_9CHLO</name>
<evidence type="ECO:0000256" key="6">
    <source>
        <dbReference type="SAM" id="Phobius"/>
    </source>
</evidence>
<dbReference type="FunFam" id="1.20.1260.100:FF:000001">
    <property type="entry name" value="translocator protein 2"/>
    <property type="match status" value="1"/>
</dbReference>
<dbReference type="GO" id="GO:0016020">
    <property type="term" value="C:membrane"/>
    <property type="evidence" value="ECO:0007669"/>
    <property type="project" value="UniProtKB-SubCell"/>
</dbReference>
<dbReference type="PANTHER" id="PTHR10057:SF0">
    <property type="entry name" value="TRANSLOCATOR PROTEIN"/>
    <property type="match status" value="1"/>
</dbReference>
<dbReference type="Gene3D" id="1.20.1260.100">
    <property type="entry name" value="TspO/MBR protein"/>
    <property type="match status" value="1"/>
</dbReference>
<organism evidence="7 8">
    <name type="scientific">Apatococcus fuscideae</name>
    <dbReference type="NCBI Taxonomy" id="2026836"/>
    <lineage>
        <taxon>Eukaryota</taxon>
        <taxon>Viridiplantae</taxon>
        <taxon>Chlorophyta</taxon>
        <taxon>core chlorophytes</taxon>
        <taxon>Trebouxiophyceae</taxon>
        <taxon>Chlorellales</taxon>
        <taxon>Chlorellaceae</taxon>
        <taxon>Apatococcus</taxon>
    </lineage>
</organism>
<feature type="transmembrane region" description="Helical" evidence="6">
    <location>
        <begin position="129"/>
        <end position="147"/>
    </location>
</feature>
<feature type="transmembrane region" description="Helical" evidence="6">
    <location>
        <begin position="12"/>
        <end position="34"/>
    </location>
</feature>
<dbReference type="Proteomes" id="UP001485043">
    <property type="component" value="Unassembled WGS sequence"/>
</dbReference>
<sequence length="168" mass="18245">MAIQWWPMTIAVGIPVGLGFVISMVSAPGLLTWFPKIKKPSWQPPAFLFGPIWSTLYTFMGVASYLVWEAGTPLSALAFKLYGAQLIFNLAWQPLFFNLNNMGLAQVDNLAAFGFAIATALAFKEINRNAALLLLPYIGFLAFANALNYSVAKLNPGGVPAGDSKKKN</sequence>
<gene>
    <name evidence="7" type="ORF">WJX84_010178</name>
</gene>
<proteinExistence type="inferred from homology"/>
<dbReference type="EMBL" id="JALJOV010000064">
    <property type="protein sequence ID" value="KAK9867795.1"/>
    <property type="molecule type" value="Genomic_DNA"/>
</dbReference>
<evidence type="ECO:0000313" key="7">
    <source>
        <dbReference type="EMBL" id="KAK9867795.1"/>
    </source>
</evidence>
<dbReference type="PANTHER" id="PTHR10057">
    <property type="entry name" value="PERIPHERAL-TYPE BENZODIAZEPINE RECEPTOR"/>
    <property type="match status" value="1"/>
</dbReference>
<evidence type="ECO:0000256" key="2">
    <source>
        <dbReference type="ARBA" id="ARBA00007524"/>
    </source>
</evidence>
<accession>A0AAW1TG20</accession>
<keyword evidence="5 6" id="KW-0472">Membrane</keyword>
<reference evidence="7 8" key="1">
    <citation type="journal article" date="2024" name="Nat. Commun.">
        <title>Phylogenomics reveals the evolutionary origins of lichenization in chlorophyte algae.</title>
        <authorList>
            <person name="Puginier C."/>
            <person name="Libourel C."/>
            <person name="Otte J."/>
            <person name="Skaloud P."/>
            <person name="Haon M."/>
            <person name="Grisel S."/>
            <person name="Petersen M."/>
            <person name="Berrin J.G."/>
            <person name="Delaux P.M."/>
            <person name="Dal Grande F."/>
            <person name="Keller J."/>
        </authorList>
    </citation>
    <scope>NUCLEOTIDE SEQUENCE [LARGE SCALE GENOMIC DNA]</scope>
    <source>
        <strain evidence="7 8">SAG 2523</strain>
    </source>
</reference>
<feature type="transmembrane region" description="Helical" evidence="6">
    <location>
        <begin position="46"/>
        <end position="68"/>
    </location>
</feature>
<keyword evidence="4 6" id="KW-1133">Transmembrane helix</keyword>
<comment type="similarity">
    <text evidence="2">Belongs to the TspO/BZRP family.</text>
</comment>
<comment type="caution">
    <text evidence="7">The sequence shown here is derived from an EMBL/GenBank/DDBJ whole genome shotgun (WGS) entry which is preliminary data.</text>
</comment>
<dbReference type="AlphaFoldDB" id="A0AAW1TG20"/>
<protein>
    <recommendedName>
        <fullName evidence="9">Translocator protein</fullName>
    </recommendedName>
</protein>
<evidence type="ECO:0008006" key="9">
    <source>
        <dbReference type="Google" id="ProtNLM"/>
    </source>
</evidence>
<dbReference type="CDD" id="cd15904">
    <property type="entry name" value="TSPO_MBR"/>
    <property type="match status" value="1"/>
</dbReference>
<evidence type="ECO:0000256" key="3">
    <source>
        <dbReference type="ARBA" id="ARBA00022692"/>
    </source>
</evidence>
<feature type="transmembrane region" description="Helical" evidence="6">
    <location>
        <begin position="74"/>
        <end position="92"/>
    </location>
</feature>
<dbReference type="GO" id="GO:0033013">
    <property type="term" value="P:tetrapyrrole metabolic process"/>
    <property type="evidence" value="ECO:0007669"/>
    <property type="project" value="UniProtKB-ARBA"/>
</dbReference>
<dbReference type="InterPro" id="IPR038330">
    <property type="entry name" value="TspO/MBR-related_sf"/>
</dbReference>
<dbReference type="InterPro" id="IPR004307">
    <property type="entry name" value="TspO_MBR"/>
</dbReference>
<feature type="transmembrane region" description="Helical" evidence="6">
    <location>
        <begin position="104"/>
        <end position="123"/>
    </location>
</feature>
<keyword evidence="3 6" id="KW-0812">Transmembrane</keyword>
<evidence type="ECO:0000256" key="4">
    <source>
        <dbReference type="ARBA" id="ARBA00022989"/>
    </source>
</evidence>
<keyword evidence="8" id="KW-1185">Reference proteome</keyword>
<evidence type="ECO:0000256" key="5">
    <source>
        <dbReference type="ARBA" id="ARBA00023136"/>
    </source>
</evidence>